<gene>
    <name evidence="6" type="ORF">SAMN03084138_00002</name>
</gene>
<dbReference type="EMBL" id="FOWR01000001">
    <property type="protein sequence ID" value="SFO68507.1"/>
    <property type="molecule type" value="Genomic_DNA"/>
</dbReference>
<comment type="similarity">
    <text evidence="1">Belongs to the LysR transcriptional regulatory family.</text>
</comment>
<dbReference type="Gene3D" id="1.10.10.10">
    <property type="entry name" value="Winged helix-like DNA-binding domain superfamily/Winged helix DNA-binding domain"/>
    <property type="match status" value="1"/>
</dbReference>
<name>A0A1I5J6Y3_9GAMM</name>
<dbReference type="InterPro" id="IPR036390">
    <property type="entry name" value="WH_DNA-bd_sf"/>
</dbReference>
<dbReference type="InterPro" id="IPR005119">
    <property type="entry name" value="LysR_subst-bd"/>
</dbReference>
<proteinExistence type="inferred from homology"/>
<dbReference type="PROSITE" id="PS50931">
    <property type="entry name" value="HTH_LYSR"/>
    <property type="match status" value="1"/>
</dbReference>
<evidence type="ECO:0000256" key="3">
    <source>
        <dbReference type="ARBA" id="ARBA00023125"/>
    </source>
</evidence>
<dbReference type="Gene3D" id="3.40.190.290">
    <property type="match status" value="1"/>
</dbReference>
<dbReference type="Proteomes" id="UP000182692">
    <property type="component" value="Unassembled WGS sequence"/>
</dbReference>
<dbReference type="Pfam" id="PF00126">
    <property type="entry name" value="HTH_1"/>
    <property type="match status" value="1"/>
</dbReference>
<evidence type="ECO:0000256" key="4">
    <source>
        <dbReference type="ARBA" id="ARBA00023163"/>
    </source>
</evidence>
<evidence type="ECO:0000259" key="5">
    <source>
        <dbReference type="PROSITE" id="PS50931"/>
    </source>
</evidence>
<dbReference type="InterPro" id="IPR036388">
    <property type="entry name" value="WH-like_DNA-bd_sf"/>
</dbReference>
<reference evidence="6 7" key="1">
    <citation type="submission" date="2016-10" db="EMBL/GenBank/DDBJ databases">
        <authorList>
            <person name="de Groot N.N."/>
        </authorList>
    </citation>
    <scope>NUCLEOTIDE SEQUENCE [LARGE SCALE GENOMIC DNA]</scope>
    <source>
        <strain evidence="6 7">DSM 15893</strain>
    </source>
</reference>
<evidence type="ECO:0000313" key="6">
    <source>
        <dbReference type="EMBL" id="SFO68507.1"/>
    </source>
</evidence>
<feature type="domain" description="HTH lysR-type" evidence="5">
    <location>
        <begin position="3"/>
        <end position="60"/>
    </location>
</feature>
<dbReference type="PANTHER" id="PTHR30126:SF91">
    <property type="entry name" value="LYSR FAMILY TRANSCRIPTIONAL REGULATOR"/>
    <property type="match status" value="1"/>
</dbReference>
<dbReference type="Pfam" id="PF03466">
    <property type="entry name" value="LysR_substrate"/>
    <property type="match status" value="1"/>
</dbReference>
<dbReference type="PRINTS" id="PR00039">
    <property type="entry name" value="HTHLYSR"/>
</dbReference>
<keyword evidence="2" id="KW-0805">Transcription regulation</keyword>
<organism evidence="6 7">
    <name type="scientific">Enterovibrio norvegicus DSM 15893</name>
    <dbReference type="NCBI Taxonomy" id="1121869"/>
    <lineage>
        <taxon>Bacteria</taxon>
        <taxon>Pseudomonadati</taxon>
        <taxon>Pseudomonadota</taxon>
        <taxon>Gammaproteobacteria</taxon>
        <taxon>Vibrionales</taxon>
        <taxon>Vibrionaceae</taxon>
        <taxon>Enterovibrio</taxon>
    </lineage>
</organism>
<dbReference type="GO" id="GO:0000976">
    <property type="term" value="F:transcription cis-regulatory region binding"/>
    <property type="evidence" value="ECO:0007669"/>
    <property type="project" value="TreeGrafter"/>
</dbReference>
<accession>A0A1I5J6Y3</accession>
<protein>
    <submittedName>
        <fullName evidence="6">DNA-binding transcriptional regulator, LysR family</fullName>
    </submittedName>
</protein>
<evidence type="ECO:0000313" key="7">
    <source>
        <dbReference type="Proteomes" id="UP000182692"/>
    </source>
</evidence>
<dbReference type="RefSeq" id="WP_017011408.1">
    <property type="nucleotide sequence ID" value="NZ_FOWR01000001.1"/>
</dbReference>
<dbReference type="SUPFAM" id="SSF53850">
    <property type="entry name" value="Periplasmic binding protein-like II"/>
    <property type="match status" value="1"/>
</dbReference>
<dbReference type="GO" id="GO:0003700">
    <property type="term" value="F:DNA-binding transcription factor activity"/>
    <property type="evidence" value="ECO:0007669"/>
    <property type="project" value="InterPro"/>
</dbReference>
<dbReference type="STRING" id="1121869.SAMN03084138_00002"/>
<dbReference type="OrthoDB" id="196624at2"/>
<dbReference type="SUPFAM" id="SSF46785">
    <property type="entry name" value="Winged helix' DNA-binding domain"/>
    <property type="match status" value="1"/>
</dbReference>
<dbReference type="InterPro" id="IPR000847">
    <property type="entry name" value="LysR_HTH_N"/>
</dbReference>
<dbReference type="AlphaFoldDB" id="A0A1I5J6Y3"/>
<keyword evidence="3 6" id="KW-0238">DNA-binding</keyword>
<dbReference type="FunFam" id="1.10.10.10:FF:000001">
    <property type="entry name" value="LysR family transcriptional regulator"/>
    <property type="match status" value="1"/>
</dbReference>
<keyword evidence="4" id="KW-0804">Transcription</keyword>
<dbReference type="CDD" id="cd05466">
    <property type="entry name" value="PBP2_LTTR_substrate"/>
    <property type="match status" value="1"/>
</dbReference>
<dbReference type="PANTHER" id="PTHR30126">
    <property type="entry name" value="HTH-TYPE TRANSCRIPTIONAL REGULATOR"/>
    <property type="match status" value="1"/>
</dbReference>
<dbReference type="GeneID" id="35873733"/>
<sequence>MNWTLDQLKAFVEAAESGSFSAAARRLGKAQSRISTAISNLEVDLGFELFDRSAKLPVLTEAGKEMLVDAKAILHQCQRMNSRAMAVTEGDPVSFNVAMDEAVPIQTFETLFEMLADNFPNLKLTILNGSQDDIATWVNEGRADIGFIFRMKPLSESLDWYDLATLKQVMIAPCDHPLSKIEHPQEDDLITYRQLAIRDRLGYSQEQPISPRYWHVDSYFYIINLVMRGVGWAFVPEHIAKYEWHHGQVKIISTQELSSPPIYTLSVIKRKARGWDKVMTWLDTTLFSLFPSQR</sequence>
<evidence type="ECO:0000256" key="1">
    <source>
        <dbReference type="ARBA" id="ARBA00009437"/>
    </source>
</evidence>
<evidence type="ECO:0000256" key="2">
    <source>
        <dbReference type="ARBA" id="ARBA00023015"/>
    </source>
</evidence>